<accession>A0A2P6Q7U8</accession>
<name>A0A2P6Q7U8_ROSCH</name>
<dbReference type="Gramene" id="PRQ30258">
    <property type="protein sequence ID" value="PRQ30258"/>
    <property type="gene ID" value="RchiOBHm_Chr5g0022651"/>
</dbReference>
<comment type="caution">
    <text evidence="1">The sequence shown here is derived from an EMBL/GenBank/DDBJ whole genome shotgun (WGS) entry which is preliminary data.</text>
</comment>
<dbReference type="AlphaFoldDB" id="A0A2P6Q7U8"/>
<gene>
    <name evidence="1" type="ORF">RchiOBHm_Chr5g0022651</name>
</gene>
<evidence type="ECO:0000313" key="1">
    <source>
        <dbReference type="EMBL" id="PRQ30258.1"/>
    </source>
</evidence>
<proteinExistence type="predicted"/>
<dbReference type="EMBL" id="PDCK01000043">
    <property type="protein sequence ID" value="PRQ30258.1"/>
    <property type="molecule type" value="Genomic_DNA"/>
</dbReference>
<sequence>MLSLSLIAIHSLPPTTWDSHFDEVTRPYNSCNGCGNWFCYRSSWKCSGVSLCSS</sequence>
<organism evidence="1 2">
    <name type="scientific">Rosa chinensis</name>
    <name type="common">China rose</name>
    <dbReference type="NCBI Taxonomy" id="74649"/>
    <lineage>
        <taxon>Eukaryota</taxon>
        <taxon>Viridiplantae</taxon>
        <taxon>Streptophyta</taxon>
        <taxon>Embryophyta</taxon>
        <taxon>Tracheophyta</taxon>
        <taxon>Spermatophyta</taxon>
        <taxon>Magnoliopsida</taxon>
        <taxon>eudicotyledons</taxon>
        <taxon>Gunneridae</taxon>
        <taxon>Pentapetalae</taxon>
        <taxon>rosids</taxon>
        <taxon>fabids</taxon>
        <taxon>Rosales</taxon>
        <taxon>Rosaceae</taxon>
        <taxon>Rosoideae</taxon>
        <taxon>Rosoideae incertae sedis</taxon>
        <taxon>Rosa</taxon>
    </lineage>
</organism>
<evidence type="ECO:0000313" key="2">
    <source>
        <dbReference type="Proteomes" id="UP000238479"/>
    </source>
</evidence>
<keyword evidence="2" id="KW-1185">Reference proteome</keyword>
<reference evidence="1 2" key="1">
    <citation type="journal article" date="2018" name="Nat. Genet.">
        <title>The Rosa genome provides new insights in the design of modern roses.</title>
        <authorList>
            <person name="Bendahmane M."/>
        </authorList>
    </citation>
    <scope>NUCLEOTIDE SEQUENCE [LARGE SCALE GENOMIC DNA]</scope>
    <source>
        <strain evidence="2">cv. Old Blush</strain>
    </source>
</reference>
<protein>
    <submittedName>
        <fullName evidence="1">Uncharacterized protein</fullName>
    </submittedName>
</protein>
<dbReference type="Proteomes" id="UP000238479">
    <property type="component" value="Chromosome 5"/>
</dbReference>